<evidence type="ECO:0000256" key="1">
    <source>
        <dbReference type="SAM" id="Phobius"/>
    </source>
</evidence>
<dbReference type="PANTHER" id="PTHR35531:SF1">
    <property type="entry name" value="INNER MEMBRANE PROTEIN YBCI-RELATED"/>
    <property type="match status" value="1"/>
</dbReference>
<organism evidence="2 3">
    <name type="scientific">Uliginosibacterium flavum</name>
    <dbReference type="NCBI Taxonomy" id="1396831"/>
    <lineage>
        <taxon>Bacteria</taxon>
        <taxon>Pseudomonadati</taxon>
        <taxon>Pseudomonadota</taxon>
        <taxon>Betaproteobacteria</taxon>
        <taxon>Rhodocyclales</taxon>
        <taxon>Zoogloeaceae</taxon>
        <taxon>Uliginosibacterium</taxon>
    </lineage>
</organism>
<dbReference type="Pfam" id="PF04307">
    <property type="entry name" value="YdjM"/>
    <property type="match status" value="1"/>
</dbReference>
<keyword evidence="1" id="KW-0472">Membrane</keyword>
<proteinExistence type="predicted"/>
<comment type="caution">
    <text evidence="2">The sequence shown here is derived from an EMBL/GenBank/DDBJ whole genome shotgun (WGS) entry which is preliminary data.</text>
</comment>
<keyword evidence="1" id="KW-1133">Transmembrane helix</keyword>
<accession>A0ABV2TH74</accession>
<feature type="transmembrane region" description="Helical" evidence="1">
    <location>
        <begin position="60"/>
        <end position="78"/>
    </location>
</feature>
<protein>
    <submittedName>
        <fullName evidence="2">Metal-dependent hydrolase</fullName>
    </submittedName>
</protein>
<keyword evidence="3" id="KW-1185">Reference proteome</keyword>
<name>A0ABV2TH74_9RHOO</name>
<dbReference type="EMBL" id="JBEWZI010000003">
    <property type="protein sequence ID" value="MET7013264.1"/>
    <property type="molecule type" value="Genomic_DNA"/>
</dbReference>
<keyword evidence="2" id="KW-0378">Hydrolase</keyword>
<dbReference type="InterPro" id="IPR007404">
    <property type="entry name" value="YdjM-like"/>
</dbReference>
<keyword evidence="1" id="KW-0812">Transmembrane</keyword>
<sequence length="186" mass="20225">MPTIISHIAVPLALGLGLGKDLVPRRVMWAGMALSILPDLDVLAFRFGIPYANQLGHRGFSHALLTAALVGLVVACLLEKPATRRFAGAWLFLCIAMASHGLLDTLTTGGLGIALMWPWSEQRYFAPWQMIKVSPLSLARFMDGRGLAVLYSELLWVWLPATGIAACLWASRSIWNATSTQSSQHG</sequence>
<dbReference type="GO" id="GO:0016787">
    <property type="term" value="F:hydrolase activity"/>
    <property type="evidence" value="ECO:0007669"/>
    <property type="project" value="UniProtKB-KW"/>
</dbReference>
<dbReference type="PANTHER" id="PTHR35531">
    <property type="entry name" value="INNER MEMBRANE PROTEIN YBCI-RELATED"/>
    <property type="match status" value="1"/>
</dbReference>
<reference evidence="2 3" key="1">
    <citation type="submission" date="2024-07" db="EMBL/GenBank/DDBJ databases">
        <title>Uliginosibacterium flavum JJ3220;KACC:17644.</title>
        <authorList>
            <person name="Kim M.K."/>
        </authorList>
    </citation>
    <scope>NUCLEOTIDE SEQUENCE [LARGE SCALE GENOMIC DNA]</scope>
    <source>
        <strain evidence="2 3">KACC:17644</strain>
    </source>
</reference>
<feature type="transmembrane region" description="Helical" evidence="1">
    <location>
        <begin position="155"/>
        <end position="175"/>
    </location>
</feature>
<evidence type="ECO:0000313" key="3">
    <source>
        <dbReference type="Proteomes" id="UP001549691"/>
    </source>
</evidence>
<gene>
    <name evidence="2" type="ORF">ABXR19_03620</name>
</gene>
<evidence type="ECO:0000313" key="2">
    <source>
        <dbReference type="EMBL" id="MET7013264.1"/>
    </source>
</evidence>
<feature type="transmembrane region" description="Helical" evidence="1">
    <location>
        <begin position="90"/>
        <end position="117"/>
    </location>
</feature>
<dbReference type="RefSeq" id="WP_354599728.1">
    <property type="nucleotide sequence ID" value="NZ_JBEWZI010000003.1"/>
</dbReference>
<dbReference type="Proteomes" id="UP001549691">
    <property type="component" value="Unassembled WGS sequence"/>
</dbReference>